<dbReference type="SUPFAM" id="SSF51695">
    <property type="entry name" value="PLC-like phosphodiesterases"/>
    <property type="match status" value="1"/>
</dbReference>
<name>A0ABS7XW67_9FLAO</name>
<dbReference type="PANTHER" id="PTHR46211:SF14">
    <property type="entry name" value="GLYCEROPHOSPHODIESTER PHOSPHODIESTERASE"/>
    <property type="match status" value="1"/>
</dbReference>
<reference evidence="3" key="1">
    <citation type="submission" date="2023-07" db="EMBL/GenBank/DDBJ databases">
        <authorList>
            <person name="Yue Y."/>
        </authorList>
    </citation>
    <scope>NUCLEOTIDE SEQUENCE [LARGE SCALE GENOMIC DNA]</scope>
    <source>
        <strain evidence="3">2Y89</strain>
    </source>
</reference>
<dbReference type="PROSITE" id="PS51704">
    <property type="entry name" value="GP_PDE"/>
    <property type="match status" value="1"/>
</dbReference>
<protein>
    <submittedName>
        <fullName evidence="2">Glycerophosphodiester phosphodiesterase</fullName>
    </submittedName>
</protein>
<dbReference type="Gene3D" id="3.20.20.190">
    <property type="entry name" value="Phosphatidylinositol (PI) phosphodiesterase"/>
    <property type="match status" value="1"/>
</dbReference>
<gene>
    <name evidence="2" type="ORF">LBV24_00180</name>
</gene>
<keyword evidence="3" id="KW-1185">Reference proteome</keyword>
<proteinExistence type="predicted"/>
<sequence length="278" mass="32220">MSCTKHPEIDIQGHRGWRGLFPENSMPAFKKATELGVNTLELDIVVSKDKKVVVSHEPFMNPLICLDPKGEEIVNDEVLGYNLYNMDYAQIKEFDCGTKFHPDFPDQTKIKIYKPLLSDVFKLVKSNNSEVKFNIEIKSEVEYYGEYTPHPKEYVSIVIEELKKSGLITRVNLQSFDLNILEEIKVQYPKMVVALLVDEDEIINDKLSILTYKPQILSPYYKLLNPKNVSKFQSEGFDIIPWTINEEEDLKYMIKLKVDGIITDYPDRLIKILEAQSY</sequence>
<dbReference type="InterPro" id="IPR030395">
    <property type="entry name" value="GP_PDE_dom"/>
</dbReference>
<feature type="domain" description="GP-PDE" evidence="1">
    <location>
        <begin position="9"/>
        <end position="273"/>
    </location>
</feature>
<accession>A0ABS7XW67</accession>
<dbReference type="Pfam" id="PF03009">
    <property type="entry name" value="GDPD"/>
    <property type="match status" value="1"/>
</dbReference>
<comment type="caution">
    <text evidence="2">The sequence shown here is derived from an EMBL/GenBank/DDBJ whole genome shotgun (WGS) entry which is preliminary data.</text>
</comment>
<organism evidence="2 3">
    <name type="scientific">Winogradskyella vincentii</name>
    <dbReference type="NCBI Taxonomy" id="2877122"/>
    <lineage>
        <taxon>Bacteria</taxon>
        <taxon>Pseudomonadati</taxon>
        <taxon>Bacteroidota</taxon>
        <taxon>Flavobacteriia</taxon>
        <taxon>Flavobacteriales</taxon>
        <taxon>Flavobacteriaceae</taxon>
        <taxon>Winogradskyella</taxon>
    </lineage>
</organism>
<dbReference type="Proteomes" id="UP001198402">
    <property type="component" value="Unassembled WGS sequence"/>
</dbReference>
<dbReference type="EMBL" id="JAIUJS010000001">
    <property type="protein sequence ID" value="MCA0151611.1"/>
    <property type="molecule type" value="Genomic_DNA"/>
</dbReference>
<dbReference type="RefSeq" id="WP_224476587.1">
    <property type="nucleotide sequence ID" value="NZ_JAIUJS010000001.1"/>
</dbReference>
<evidence type="ECO:0000313" key="3">
    <source>
        <dbReference type="Proteomes" id="UP001198402"/>
    </source>
</evidence>
<dbReference type="PANTHER" id="PTHR46211">
    <property type="entry name" value="GLYCEROPHOSPHORYL DIESTER PHOSPHODIESTERASE"/>
    <property type="match status" value="1"/>
</dbReference>
<dbReference type="InterPro" id="IPR017946">
    <property type="entry name" value="PLC-like_Pdiesterase_TIM-brl"/>
</dbReference>
<evidence type="ECO:0000259" key="1">
    <source>
        <dbReference type="PROSITE" id="PS51704"/>
    </source>
</evidence>
<evidence type="ECO:0000313" key="2">
    <source>
        <dbReference type="EMBL" id="MCA0151611.1"/>
    </source>
</evidence>